<organism evidence="16 17">
    <name type="scientific">Seminibacterium arietis</name>
    <dbReference type="NCBI Taxonomy" id="1173502"/>
    <lineage>
        <taxon>Bacteria</taxon>
        <taxon>Pseudomonadati</taxon>
        <taxon>Pseudomonadota</taxon>
        <taxon>Gammaproteobacteria</taxon>
        <taxon>Pasteurellales</taxon>
        <taxon>Pasteurellaceae</taxon>
        <taxon>Seminibacterium</taxon>
    </lineage>
</organism>
<dbReference type="PANTHER" id="PTHR42918">
    <property type="entry name" value="LYSYL-TRNA SYNTHETASE"/>
    <property type="match status" value="1"/>
</dbReference>
<dbReference type="NCBIfam" id="TIGR00499">
    <property type="entry name" value="lysS_bact"/>
    <property type="match status" value="1"/>
</dbReference>
<dbReference type="InterPro" id="IPR045864">
    <property type="entry name" value="aa-tRNA-synth_II/BPL/LPL"/>
</dbReference>
<dbReference type="PANTHER" id="PTHR42918:SF15">
    <property type="entry name" value="LYSINE--TRNA LIGASE, CHLOROPLASTIC_MITOCHONDRIAL"/>
    <property type="match status" value="1"/>
</dbReference>
<dbReference type="InterPro" id="IPR006195">
    <property type="entry name" value="aa-tRNA-synth_II"/>
</dbReference>
<keyword evidence="7 13" id="KW-0547">Nucleotide-binding</keyword>
<evidence type="ECO:0000256" key="12">
    <source>
        <dbReference type="ARBA" id="ARBA00048573"/>
    </source>
</evidence>
<evidence type="ECO:0000313" key="16">
    <source>
        <dbReference type="EMBL" id="MFD0965646.1"/>
    </source>
</evidence>
<evidence type="ECO:0000256" key="2">
    <source>
        <dbReference type="ARBA" id="ARBA00008226"/>
    </source>
</evidence>
<evidence type="ECO:0000256" key="7">
    <source>
        <dbReference type="ARBA" id="ARBA00022741"/>
    </source>
</evidence>
<dbReference type="PIRSF" id="PIRSF039101">
    <property type="entry name" value="LysRS2"/>
    <property type="match status" value="1"/>
</dbReference>
<dbReference type="Pfam" id="PF01336">
    <property type="entry name" value="tRNA_anti-codon"/>
    <property type="match status" value="1"/>
</dbReference>
<dbReference type="SUPFAM" id="SSF50249">
    <property type="entry name" value="Nucleic acid-binding proteins"/>
    <property type="match status" value="1"/>
</dbReference>
<comment type="subcellular location">
    <subcellularLocation>
        <location evidence="1 13">Cytoplasm</location>
    </subcellularLocation>
</comment>
<reference evidence="17" key="1">
    <citation type="journal article" date="2019" name="Int. J. Syst. Evol. Microbiol.">
        <title>The Global Catalogue of Microorganisms (GCM) 10K type strain sequencing project: providing services to taxonomists for standard genome sequencing and annotation.</title>
        <authorList>
            <consortium name="The Broad Institute Genomics Platform"/>
            <consortium name="The Broad Institute Genome Sequencing Center for Infectious Disease"/>
            <person name="Wu L."/>
            <person name="Ma J."/>
        </authorList>
    </citation>
    <scope>NUCLEOTIDE SEQUENCE [LARGE SCALE GENOMIC DNA]</scope>
    <source>
        <strain evidence="17">CCUG 61707</strain>
    </source>
</reference>
<dbReference type="GO" id="GO:0004824">
    <property type="term" value="F:lysine-tRNA ligase activity"/>
    <property type="evidence" value="ECO:0007669"/>
    <property type="project" value="UniProtKB-EC"/>
</dbReference>
<protein>
    <recommendedName>
        <fullName evidence="13">Lysine--tRNA ligase</fullName>
        <ecNumber evidence="13">6.1.1.6</ecNumber>
    </recommendedName>
    <alternativeName>
        <fullName evidence="13">Lysyl-tRNA synthetase</fullName>
        <shortName evidence="13">LysRS</shortName>
    </alternativeName>
</protein>
<evidence type="ECO:0000256" key="6">
    <source>
        <dbReference type="ARBA" id="ARBA00022723"/>
    </source>
</evidence>
<keyword evidence="6 13" id="KW-0479">Metal-binding</keyword>
<evidence type="ECO:0000313" key="17">
    <source>
        <dbReference type="Proteomes" id="UP001596996"/>
    </source>
</evidence>
<dbReference type="PRINTS" id="PR00982">
    <property type="entry name" value="TRNASYNTHLYS"/>
</dbReference>
<proteinExistence type="inferred from homology"/>
<evidence type="ECO:0000256" key="9">
    <source>
        <dbReference type="ARBA" id="ARBA00022842"/>
    </source>
</evidence>
<dbReference type="Proteomes" id="UP001596996">
    <property type="component" value="Unassembled WGS sequence"/>
</dbReference>
<comment type="caution">
    <text evidence="16">The sequence shown here is derived from an EMBL/GenBank/DDBJ whole genome shotgun (WGS) entry which is preliminary data.</text>
</comment>
<dbReference type="CDD" id="cd04322">
    <property type="entry name" value="LysRS_N"/>
    <property type="match status" value="1"/>
</dbReference>
<keyword evidence="8 13" id="KW-0067">ATP-binding</keyword>
<dbReference type="InterPro" id="IPR012340">
    <property type="entry name" value="NA-bd_OB-fold"/>
</dbReference>
<evidence type="ECO:0000256" key="10">
    <source>
        <dbReference type="ARBA" id="ARBA00022917"/>
    </source>
</evidence>
<dbReference type="PROSITE" id="PS50862">
    <property type="entry name" value="AA_TRNA_LIGASE_II"/>
    <property type="match status" value="1"/>
</dbReference>
<comment type="catalytic activity">
    <reaction evidence="12 13 14">
        <text>tRNA(Lys) + L-lysine + ATP = L-lysyl-tRNA(Lys) + AMP + diphosphate</text>
        <dbReference type="Rhea" id="RHEA:20792"/>
        <dbReference type="Rhea" id="RHEA-COMP:9696"/>
        <dbReference type="Rhea" id="RHEA-COMP:9697"/>
        <dbReference type="ChEBI" id="CHEBI:30616"/>
        <dbReference type="ChEBI" id="CHEBI:32551"/>
        <dbReference type="ChEBI" id="CHEBI:33019"/>
        <dbReference type="ChEBI" id="CHEBI:78442"/>
        <dbReference type="ChEBI" id="CHEBI:78529"/>
        <dbReference type="ChEBI" id="CHEBI:456215"/>
        <dbReference type="EC" id="6.1.1.6"/>
    </reaction>
</comment>
<keyword evidence="10 13" id="KW-0648">Protein biosynthesis</keyword>
<dbReference type="Gene3D" id="2.40.50.140">
    <property type="entry name" value="Nucleic acid-binding proteins"/>
    <property type="match status" value="1"/>
</dbReference>
<evidence type="ECO:0000256" key="8">
    <source>
        <dbReference type="ARBA" id="ARBA00022840"/>
    </source>
</evidence>
<dbReference type="InterPro" id="IPR004364">
    <property type="entry name" value="Aa-tRNA-synt_II"/>
</dbReference>
<evidence type="ECO:0000256" key="13">
    <source>
        <dbReference type="HAMAP-Rule" id="MF_00252"/>
    </source>
</evidence>
<keyword evidence="11 13" id="KW-0030">Aminoacyl-tRNA synthetase</keyword>
<feature type="binding site" evidence="13">
    <location>
        <position position="413"/>
    </location>
    <ligand>
        <name>Mg(2+)</name>
        <dbReference type="ChEBI" id="CHEBI:18420"/>
        <label>1</label>
    </ligand>
</feature>
<keyword evidence="4 13" id="KW-0963">Cytoplasm</keyword>
<gene>
    <name evidence="13 16" type="primary">lysS</name>
    <name evidence="16" type="ORF">ACFQ02_02055</name>
</gene>
<dbReference type="EMBL" id="JBHTJN010000004">
    <property type="protein sequence ID" value="MFD0965646.1"/>
    <property type="molecule type" value="Genomic_DNA"/>
</dbReference>
<dbReference type="InterPro" id="IPR044136">
    <property type="entry name" value="Lys-tRNA-ligase_II_N"/>
</dbReference>
<dbReference type="RefSeq" id="WP_380818641.1">
    <property type="nucleotide sequence ID" value="NZ_JBHTJN010000004.1"/>
</dbReference>
<keyword evidence="17" id="KW-1185">Reference proteome</keyword>
<name>A0ABW3I6U4_9PAST</name>
<dbReference type="Gene3D" id="3.30.930.10">
    <property type="entry name" value="Bira Bifunctional Protein, Domain 2"/>
    <property type="match status" value="1"/>
</dbReference>
<dbReference type="Pfam" id="PF00152">
    <property type="entry name" value="tRNA-synt_2"/>
    <property type="match status" value="1"/>
</dbReference>
<comment type="cofactor">
    <cofactor evidence="13 14">
        <name>Mg(2+)</name>
        <dbReference type="ChEBI" id="CHEBI:18420"/>
    </cofactor>
    <text evidence="13 14">Binds 3 Mg(2+) ions per subunit.</text>
</comment>
<keyword evidence="5 13" id="KW-0436">Ligase</keyword>
<feature type="domain" description="Aminoacyl-transfer RNA synthetases class-II family profile" evidence="15">
    <location>
        <begin position="180"/>
        <end position="497"/>
    </location>
</feature>
<accession>A0ABW3I6U4</accession>
<evidence type="ECO:0000256" key="1">
    <source>
        <dbReference type="ARBA" id="ARBA00004496"/>
    </source>
</evidence>
<evidence type="ECO:0000256" key="11">
    <source>
        <dbReference type="ARBA" id="ARBA00023146"/>
    </source>
</evidence>
<keyword evidence="9 13" id="KW-0460">Magnesium</keyword>
<dbReference type="EC" id="6.1.1.6" evidence="13"/>
<dbReference type="NCBIfam" id="NF001756">
    <property type="entry name" value="PRK00484.1"/>
    <property type="match status" value="1"/>
</dbReference>
<dbReference type="HAMAP" id="MF_00252">
    <property type="entry name" value="Lys_tRNA_synth_class2"/>
    <property type="match status" value="1"/>
</dbReference>
<feature type="binding site" evidence="13">
    <location>
        <position position="420"/>
    </location>
    <ligand>
        <name>Mg(2+)</name>
        <dbReference type="ChEBI" id="CHEBI:18420"/>
        <label>2</label>
    </ligand>
</feature>
<feature type="binding site" evidence="13">
    <location>
        <position position="420"/>
    </location>
    <ligand>
        <name>Mg(2+)</name>
        <dbReference type="ChEBI" id="CHEBI:18420"/>
        <label>1</label>
    </ligand>
</feature>
<dbReference type="InterPro" id="IPR034762">
    <property type="entry name" value="Lys-tRNA-ligase_II_bac/euk"/>
</dbReference>
<dbReference type="CDD" id="cd00775">
    <property type="entry name" value="LysRS_core"/>
    <property type="match status" value="1"/>
</dbReference>
<comment type="similarity">
    <text evidence="2 13">Belongs to the class-II aminoacyl-tRNA synthetase family.</text>
</comment>
<evidence type="ECO:0000256" key="3">
    <source>
        <dbReference type="ARBA" id="ARBA00011738"/>
    </source>
</evidence>
<dbReference type="InterPro" id="IPR018149">
    <property type="entry name" value="Lys-tRNA-synth_II_C"/>
</dbReference>
<sequence length="503" mass="57198">MSEQQTTELDFNGEIAVRREKLTALRQKGNPFPNNFRRDALAQDLHHKYSEIESDELKSQQIEVKVAGRIMTRRVMGKATFITLQDMSGRIQLYIARDALAERVYSDDVGNWDLGDIVGVKGTLFKTKTNELTVRASEVQLLTKALRPLPNKFHGLSDQETRYRQRYLDLISNEQSRRTFIIRSKVVAGIRNYFINKGFIEVETPMLQVIPGGASARPFITHHNALDIDMYLRIAPELYLKRLVVGGLERVFELNRNFRNEGVSVRHNPEFTMLEYYQAYADYHDLMDNTEELLRQLALDILGTTVVPYGEYEFDFGKPFERITMHDAVLKYGADKGIVKEDLYNFERACAVAKKLGIEVQKSWGLGSIVNAIFEEVAEHHLIQPTFLMAHPAEISPLARRNDENPEVTDRFELFIGGREIGNGFSELNDAEDQAERFDAQVAAKEAGDDEAMFKDDDFVTALEHGLPPTAGEGLGIDRLAMLFANAPSIRDVILFPAMKQKN</sequence>
<dbReference type="InterPro" id="IPR002313">
    <property type="entry name" value="Lys-tRNA-ligase_II"/>
</dbReference>
<evidence type="ECO:0000256" key="14">
    <source>
        <dbReference type="RuleBase" id="RU000336"/>
    </source>
</evidence>
<evidence type="ECO:0000256" key="5">
    <source>
        <dbReference type="ARBA" id="ARBA00022598"/>
    </source>
</evidence>
<dbReference type="InterPro" id="IPR004365">
    <property type="entry name" value="NA-bd_OB_tRNA"/>
</dbReference>
<comment type="subunit">
    <text evidence="3 13">Homodimer.</text>
</comment>
<dbReference type="SUPFAM" id="SSF55681">
    <property type="entry name" value="Class II aaRS and biotin synthetases"/>
    <property type="match status" value="1"/>
</dbReference>
<evidence type="ECO:0000256" key="4">
    <source>
        <dbReference type="ARBA" id="ARBA00022490"/>
    </source>
</evidence>
<evidence type="ECO:0000259" key="15">
    <source>
        <dbReference type="PROSITE" id="PS50862"/>
    </source>
</evidence>